<dbReference type="Pfam" id="PF00923">
    <property type="entry name" value="TAL_FSA"/>
    <property type="match status" value="1"/>
</dbReference>
<keyword evidence="2" id="KW-0808">Transferase</keyword>
<dbReference type="GO" id="GO:0004801">
    <property type="term" value="F:transaldolase activity"/>
    <property type="evidence" value="ECO:0007669"/>
    <property type="project" value="UniProtKB-EC"/>
</dbReference>
<gene>
    <name evidence="2" type="primary">tal</name>
    <name evidence="2" type="ORF">KS4_13820</name>
</gene>
<dbReference type="AlphaFoldDB" id="A0A517YSX5"/>
<sequence length="373" mass="42350">MRSLRYHHLTPPTLFIVERVPAMSSPLRSLVECGTKLWLDSIDPDEIQLNKKRGATGATSNPIIISKLINTGRFDSVMQQLFQQGFDDNAVAWQMTDKLVSLAQKEFISTWERTLGNDGYVSFELDPLLEDNQLGPSHEERVRKYIELGKKWSASQKNRMIKVPATAAGLDALEDLAAAGITINVTLIFTERQYEIARENLWRGRQRFGQLDNFKSVYSIFVSRVDVYTEQHVTNLTPQAQGLVGIVNAKRIWSSNQAWWREKKLPLEQEIIFASTGTKNPQDSPDKYVEALAGSDIQTNPPETNDAVEKLGKSYMRRVNQLPASEILNDIDHKVDMTLLEETLMREGTEKFADPFKQLLSNIAEKRRKLAVA</sequence>
<dbReference type="SUPFAM" id="SSF51569">
    <property type="entry name" value="Aldolase"/>
    <property type="match status" value="1"/>
</dbReference>
<dbReference type="Gene3D" id="3.20.20.70">
    <property type="entry name" value="Aldolase class I"/>
    <property type="match status" value="1"/>
</dbReference>
<evidence type="ECO:0000256" key="1">
    <source>
        <dbReference type="ARBA" id="ARBA00023270"/>
    </source>
</evidence>
<evidence type="ECO:0000313" key="2">
    <source>
        <dbReference type="EMBL" id="QDU33336.1"/>
    </source>
</evidence>
<organism evidence="2 3">
    <name type="scientific">Poriferisphaera corsica</name>
    <dbReference type="NCBI Taxonomy" id="2528020"/>
    <lineage>
        <taxon>Bacteria</taxon>
        <taxon>Pseudomonadati</taxon>
        <taxon>Planctomycetota</taxon>
        <taxon>Phycisphaerae</taxon>
        <taxon>Phycisphaerales</taxon>
        <taxon>Phycisphaeraceae</taxon>
        <taxon>Poriferisphaera</taxon>
    </lineage>
</organism>
<dbReference type="InterPro" id="IPR001585">
    <property type="entry name" value="TAL/FSA"/>
</dbReference>
<dbReference type="InterPro" id="IPR013785">
    <property type="entry name" value="Aldolase_TIM"/>
</dbReference>
<dbReference type="PANTHER" id="PTHR10683:SF31">
    <property type="entry name" value="TRANSALDOLASE"/>
    <property type="match status" value="1"/>
</dbReference>
<proteinExistence type="predicted"/>
<keyword evidence="1" id="KW-0704">Schiff base</keyword>
<dbReference type="EC" id="2.2.1.2" evidence="2"/>
<reference evidence="2 3" key="1">
    <citation type="submission" date="2019-02" db="EMBL/GenBank/DDBJ databases">
        <title>Deep-cultivation of Planctomycetes and their phenomic and genomic characterization uncovers novel biology.</title>
        <authorList>
            <person name="Wiegand S."/>
            <person name="Jogler M."/>
            <person name="Boedeker C."/>
            <person name="Pinto D."/>
            <person name="Vollmers J."/>
            <person name="Rivas-Marin E."/>
            <person name="Kohn T."/>
            <person name="Peeters S.H."/>
            <person name="Heuer A."/>
            <person name="Rast P."/>
            <person name="Oberbeckmann S."/>
            <person name="Bunk B."/>
            <person name="Jeske O."/>
            <person name="Meyerdierks A."/>
            <person name="Storesund J.E."/>
            <person name="Kallscheuer N."/>
            <person name="Luecker S."/>
            <person name="Lage O.M."/>
            <person name="Pohl T."/>
            <person name="Merkel B.J."/>
            <person name="Hornburger P."/>
            <person name="Mueller R.-W."/>
            <person name="Bruemmer F."/>
            <person name="Labrenz M."/>
            <person name="Spormann A.M."/>
            <person name="Op den Camp H."/>
            <person name="Overmann J."/>
            <person name="Amann R."/>
            <person name="Jetten M.S.M."/>
            <person name="Mascher T."/>
            <person name="Medema M.H."/>
            <person name="Devos D.P."/>
            <person name="Kaster A.-K."/>
            <person name="Ovreas L."/>
            <person name="Rohde M."/>
            <person name="Galperin M.Y."/>
            <person name="Jogler C."/>
        </authorList>
    </citation>
    <scope>NUCLEOTIDE SEQUENCE [LARGE SCALE GENOMIC DNA]</scope>
    <source>
        <strain evidence="2 3">KS4</strain>
    </source>
</reference>
<dbReference type="GO" id="GO:0005975">
    <property type="term" value="P:carbohydrate metabolic process"/>
    <property type="evidence" value="ECO:0007669"/>
    <property type="project" value="InterPro"/>
</dbReference>
<dbReference type="EMBL" id="CP036425">
    <property type="protein sequence ID" value="QDU33336.1"/>
    <property type="molecule type" value="Genomic_DNA"/>
</dbReference>
<dbReference type="Proteomes" id="UP000317369">
    <property type="component" value="Chromosome"/>
</dbReference>
<name>A0A517YSX5_9BACT</name>
<accession>A0A517YSX5</accession>
<protein>
    <submittedName>
        <fullName evidence="2">Transaldolase</fullName>
        <ecNumber evidence="2">2.2.1.2</ecNumber>
    </submittedName>
</protein>
<dbReference type="PANTHER" id="PTHR10683">
    <property type="entry name" value="TRANSALDOLASE"/>
    <property type="match status" value="1"/>
</dbReference>
<keyword evidence="3" id="KW-1185">Reference proteome</keyword>
<dbReference type="KEGG" id="pcor:KS4_13820"/>
<evidence type="ECO:0000313" key="3">
    <source>
        <dbReference type="Proteomes" id="UP000317369"/>
    </source>
</evidence>